<dbReference type="STRING" id="1005048.CFU_2073"/>
<accession>G0ABU7</accession>
<dbReference type="EMBL" id="CP002745">
    <property type="protein sequence ID" value="AEK61903.1"/>
    <property type="molecule type" value="Genomic_DNA"/>
</dbReference>
<name>G0ABU7_COLFT</name>
<evidence type="ECO:0000313" key="1">
    <source>
        <dbReference type="EMBL" id="AEK61903.1"/>
    </source>
</evidence>
<dbReference type="Proteomes" id="UP000008392">
    <property type="component" value="Chromosome"/>
</dbReference>
<dbReference type="RefSeq" id="WP_014006056.1">
    <property type="nucleotide sequence ID" value="NC_015856.1"/>
</dbReference>
<keyword evidence="2" id="KW-1185">Reference proteome</keyword>
<reference evidence="2" key="6">
    <citation type="submission" date="2011-05" db="EMBL/GenBank/DDBJ databases">
        <title>Complete sequence of Collimonas fungivorans Ter331.</title>
        <authorList>
            <person name="Leveau J.H."/>
        </authorList>
    </citation>
    <scope>NUCLEOTIDE SEQUENCE [LARGE SCALE GENOMIC DNA]</scope>
    <source>
        <strain evidence="2">Ter331</strain>
    </source>
</reference>
<reference evidence="1 2" key="2">
    <citation type="journal article" date="2006" name="J. Microbiol. Methods">
        <title>Genomic flank-sequencing of plasposon insertion sites for rapid identification of functional genes.</title>
        <authorList>
            <person name="Leveau J.H."/>
            <person name="Gerards S."/>
            <person name="Fritsche K."/>
            <person name="Zondag G."/>
            <person name="van Veen J.A."/>
        </authorList>
    </citation>
    <scope>NUCLEOTIDE SEQUENCE [LARGE SCALE GENOMIC DNA]</scope>
    <source>
        <strain evidence="1 2">Ter331</strain>
    </source>
</reference>
<dbReference type="KEGG" id="cfu:CFU_2073"/>
<dbReference type="HOGENOM" id="CLU_1831733_0_0_4"/>
<proteinExistence type="predicted"/>
<protein>
    <submittedName>
        <fullName evidence="1">Uncharacterized protein</fullName>
    </submittedName>
</protein>
<reference evidence="1 2" key="1">
    <citation type="journal article" date="2004" name="Environ. Microbiol.">
        <title>Phylogeny-function analysis of (meta)genomic libraries: screening for expression of ribosomal RNA genes by large-insert library fluorescent in situ hybridization (LIL-FISH).</title>
        <authorList>
            <person name="Leveau J.H."/>
            <person name="Gerards S."/>
            <person name="de Boer W."/>
            <person name="van Veen J.A."/>
        </authorList>
    </citation>
    <scope>NUCLEOTIDE SEQUENCE [LARGE SCALE GENOMIC DNA]</scope>
    <source>
        <strain evidence="1 2">Ter331</strain>
    </source>
</reference>
<reference evidence="1 2" key="5">
    <citation type="journal article" date="2011" name="ISME J.">
        <title>Dual transcriptional profiling of a bacterial/fungal confrontation: Collimonas fungivorans versus Aspergillus niger.</title>
        <authorList>
            <person name="Mela F."/>
            <person name="Fritsche K."/>
            <person name="de Boer W."/>
            <person name="van Veen J.A."/>
            <person name="de Graaff L.H."/>
            <person name="van den Berg M."/>
            <person name="Leveau J.H."/>
        </authorList>
    </citation>
    <scope>NUCLEOTIDE SEQUENCE [LARGE SCALE GENOMIC DNA]</scope>
    <source>
        <strain evidence="1 2">Ter331</strain>
    </source>
</reference>
<dbReference type="AlphaFoldDB" id="G0ABU7"/>
<reference evidence="1 2" key="3">
    <citation type="journal article" date="2008" name="FEMS Microbiol. Ecol.">
        <title>Identification and characterization of genes underlying chitinolysis in Collimonas fungivorans Ter331.</title>
        <authorList>
            <person name="Fritsche K."/>
            <person name="de Boer W."/>
            <person name="Gerards S."/>
            <person name="van den Berg M."/>
            <person name="van Veen J.A."/>
            <person name="Leveau J.H."/>
        </authorList>
    </citation>
    <scope>NUCLEOTIDE SEQUENCE [LARGE SCALE GENOMIC DNA]</scope>
    <source>
        <strain evidence="1 2">Ter331</strain>
    </source>
</reference>
<organism evidence="1 2">
    <name type="scientific">Collimonas fungivorans (strain Ter331)</name>
    <dbReference type="NCBI Taxonomy" id="1005048"/>
    <lineage>
        <taxon>Bacteria</taxon>
        <taxon>Pseudomonadati</taxon>
        <taxon>Pseudomonadota</taxon>
        <taxon>Betaproteobacteria</taxon>
        <taxon>Burkholderiales</taxon>
        <taxon>Oxalobacteraceae</taxon>
        <taxon>Collimonas</taxon>
    </lineage>
</organism>
<reference evidence="1 2" key="4">
    <citation type="journal article" date="2010" name="Environ. Microbiol.">
        <title>The bacterial genus Collimonas: mycophagy, weathering and other adaptive solutions to life in oligotrophic soil environments.</title>
        <authorList>
            <person name="Leveau J.H."/>
            <person name="Uroz S."/>
            <person name="de Boer W."/>
        </authorList>
    </citation>
    <scope>NUCLEOTIDE SEQUENCE [LARGE SCALE GENOMIC DNA]</scope>
    <source>
        <strain evidence="1 2">Ter331</strain>
    </source>
</reference>
<evidence type="ECO:0000313" key="2">
    <source>
        <dbReference type="Proteomes" id="UP000008392"/>
    </source>
</evidence>
<sequence length="140" mass="15812">MREDNLRGAEPEISLAVRSEFKSYLEHLSKDLSEEVRQYPTPIARCDEQLTKLIEQRGQAFQLLHRIGDSGQAEAKLTRRQLLAAVKDFLATPDFDHSNASEKTIRLHLRTALAALESQRIAIREIIPTAPPSIVLLNTI</sequence>
<gene>
    <name evidence="1" type="ordered locus">CFU_2073</name>
</gene>